<gene>
    <name evidence="2" type="ORF">SAMN05660703_0580</name>
</gene>
<feature type="transmembrane region" description="Helical" evidence="1">
    <location>
        <begin position="29"/>
        <end position="46"/>
    </location>
</feature>
<evidence type="ECO:0000313" key="3">
    <source>
        <dbReference type="Proteomes" id="UP000192360"/>
    </source>
</evidence>
<dbReference type="EMBL" id="FWXO01000001">
    <property type="protein sequence ID" value="SMC36596.1"/>
    <property type="molecule type" value="Genomic_DNA"/>
</dbReference>
<dbReference type="AlphaFoldDB" id="A0A1W1YKD2"/>
<dbReference type="STRING" id="504486.SAMN05660703_0580"/>
<feature type="transmembrane region" description="Helical" evidence="1">
    <location>
        <begin position="7"/>
        <end position="23"/>
    </location>
</feature>
<proteinExistence type="predicted"/>
<dbReference type="InterPro" id="IPR043727">
    <property type="entry name" value="Lmo0937-like"/>
</dbReference>
<dbReference type="NCBIfam" id="NF033488">
    <property type="entry name" value="lmo0937_fam_TM"/>
    <property type="match status" value="1"/>
</dbReference>
<evidence type="ECO:0000313" key="2">
    <source>
        <dbReference type="EMBL" id="SMC36596.1"/>
    </source>
</evidence>
<accession>A0A1W1YKD2</accession>
<evidence type="ECO:0000256" key="1">
    <source>
        <dbReference type="SAM" id="Phobius"/>
    </source>
</evidence>
<dbReference type="Proteomes" id="UP000192360">
    <property type="component" value="Unassembled WGS sequence"/>
</dbReference>
<keyword evidence="3" id="KW-1185">Reference proteome</keyword>
<evidence type="ECO:0008006" key="4">
    <source>
        <dbReference type="Google" id="ProtNLM"/>
    </source>
</evidence>
<reference evidence="2 3" key="1">
    <citation type="submission" date="2017-04" db="EMBL/GenBank/DDBJ databases">
        <authorList>
            <person name="Afonso C.L."/>
            <person name="Miller P.J."/>
            <person name="Scott M.A."/>
            <person name="Spackman E."/>
            <person name="Goraichik I."/>
            <person name="Dimitrov K.M."/>
            <person name="Suarez D.L."/>
            <person name="Swayne D.E."/>
        </authorList>
    </citation>
    <scope>NUCLEOTIDE SEQUENCE [LARGE SCALE GENOMIC DNA]</scope>
    <source>
        <strain evidence="2 3">DSM 21164</strain>
    </source>
</reference>
<keyword evidence="1" id="KW-1133">Transmembrane helix</keyword>
<organism evidence="2 3">
    <name type="scientific">Cellulophaga tyrosinoxydans</name>
    <dbReference type="NCBI Taxonomy" id="504486"/>
    <lineage>
        <taxon>Bacteria</taxon>
        <taxon>Pseudomonadati</taxon>
        <taxon>Bacteroidota</taxon>
        <taxon>Flavobacteriia</taxon>
        <taxon>Flavobacteriales</taxon>
        <taxon>Flavobacteriaceae</taxon>
        <taxon>Cellulophaga</taxon>
    </lineage>
</organism>
<keyword evidence="1" id="KW-0472">Membrane</keyword>
<keyword evidence="1" id="KW-0812">Transmembrane</keyword>
<name>A0A1W1YKD2_9FLAO</name>
<dbReference type="RefSeq" id="WP_143312453.1">
    <property type="nucleotide sequence ID" value="NZ_FWXO01000001.1"/>
</dbReference>
<sequence>MKSKLKILSAIIFFLWIIGFFFFELGFIVHLALVAATIVLILGVVYEK</sequence>
<protein>
    <recommendedName>
        <fullName evidence="4">Lmo0937 family membrane protein</fullName>
    </recommendedName>
</protein>
<dbReference type="Pfam" id="PF18919">
    <property type="entry name" value="DUF5670"/>
    <property type="match status" value="1"/>
</dbReference>